<proteinExistence type="predicted"/>
<feature type="region of interest" description="Disordered" evidence="1">
    <location>
        <begin position="1"/>
        <end position="32"/>
    </location>
</feature>
<dbReference type="Proteomes" id="UP000095746">
    <property type="component" value="Unassembled WGS sequence"/>
</dbReference>
<evidence type="ECO:0000313" key="3">
    <source>
        <dbReference type="Proteomes" id="UP000095746"/>
    </source>
</evidence>
<dbReference type="AlphaFoldDB" id="A0A174L898"/>
<gene>
    <name evidence="2" type="ORF">ERS852411_02788</name>
</gene>
<organism evidence="2 3">
    <name type="scientific">Flavonifractor plautii</name>
    <name type="common">Fusobacterium plautii</name>
    <dbReference type="NCBI Taxonomy" id="292800"/>
    <lineage>
        <taxon>Bacteria</taxon>
        <taxon>Bacillati</taxon>
        <taxon>Bacillota</taxon>
        <taxon>Clostridia</taxon>
        <taxon>Eubacteriales</taxon>
        <taxon>Oscillospiraceae</taxon>
        <taxon>Flavonifractor</taxon>
    </lineage>
</organism>
<feature type="compositionally biased region" description="Polar residues" evidence="1">
    <location>
        <begin position="137"/>
        <end position="146"/>
    </location>
</feature>
<protein>
    <submittedName>
        <fullName evidence="2">Uncharacterized protein</fullName>
    </submittedName>
</protein>
<sequence length="158" mass="17811">MSRTAGRRSGWPRRRGARRPPAAACGTTATPAPCCTAGGWRRPWPTRKREWRWSRTMCGAGYNWASCAATLVTRPGPWPQWSGGWPWSRGTMSSPPWPGRSGRAGAWRRWSTTGSTRSRTGGSRPERRRRGRWRTNAWPSPVSSATGPIWRPSRRPWA</sequence>
<evidence type="ECO:0000313" key="2">
    <source>
        <dbReference type="EMBL" id="CUP18348.1"/>
    </source>
</evidence>
<feature type="compositionally biased region" description="Low complexity" evidence="1">
    <location>
        <begin position="19"/>
        <end position="32"/>
    </location>
</feature>
<feature type="region of interest" description="Disordered" evidence="1">
    <location>
        <begin position="82"/>
        <end position="158"/>
    </location>
</feature>
<reference evidence="2 3" key="1">
    <citation type="submission" date="2015-09" db="EMBL/GenBank/DDBJ databases">
        <authorList>
            <consortium name="Pathogen Informatics"/>
        </authorList>
    </citation>
    <scope>NUCLEOTIDE SEQUENCE [LARGE SCALE GENOMIC DNA]</scope>
    <source>
        <strain evidence="2 3">2789STDY5608854</strain>
    </source>
</reference>
<name>A0A174L898_FLAPL</name>
<accession>A0A174L898</accession>
<evidence type="ECO:0000256" key="1">
    <source>
        <dbReference type="SAM" id="MobiDB-lite"/>
    </source>
</evidence>
<feature type="compositionally biased region" description="Low complexity" evidence="1">
    <location>
        <begin position="99"/>
        <end position="123"/>
    </location>
</feature>
<dbReference type="EMBL" id="CYZT01000278">
    <property type="protein sequence ID" value="CUP18348.1"/>
    <property type="molecule type" value="Genomic_DNA"/>
</dbReference>